<dbReference type="InterPro" id="IPR001469">
    <property type="entry name" value="ATP_synth_F1_dsu/esu"/>
</dbReference>
<evidence type="ECO:0000259" key="18">
    <source>
        <dbReference type="Pfam" id="PF21335"/>
    </source>
</evidence>
<comment type="function">
    <text evidence="13">Subunit delta, of the mitochondrial membrane ATP synthase complex (F(1)F(0) ATP synthase or Complex V) that produces ATP from ADP in the presence of a proton gradient across the membrane which is generated by electron transport complexes of the respiratory chain. ATP synthase complex consist of a soluble F(1) head domain - the catalytic core - and a membrane F(1) domain - the membrane proton channel. These two domains are linked by a central stalk rotating inside the F(1) region and a stationary peripheral stalk. During catalysis, ATP synthesis in the catalytic domain of F(1) is coupled via a rotary mechanism of the central stalk subunits to proton translocation. In vivo, can only synthesize ATP although its ATP hydrolase activity can be activated artificially in vitro. With the central stalk subunit gamma, is essential for the biogenesis of F(1) catalytic part of the ATP synthase complex namely in the formation of F1 assembly intermediate.</text>
</comment>
<dbReference type="InterPro" id="IPR020546">
    <property type="entry name" value="ATP_synth_F1_dsu/esu_N"/>
</dbReference>
<evidence type="ECO:0000256" key="15">
    <source>
        <dbReference type="ARBA" id="ARBA00070799"/>
    </source>
</evidence>
<evidence type="ECO:0000313" key="20">
    <source>
        <dbReference type="Proteomes" id="UP001642483"/>
    </source>
</evidence>
<evidence type="ECO:0000256" key="9">
    <source>
        <dbReference type="ARBA" id="ARBA00023136"/>
    </source>
</evidence>
<evidence type="ECO:0000256" key="8">
    <source>
        <dbReference type="ARBA" id="ARBA00023128"/>
    </source>
</evidence>
<dbReference type="PANTHER" id="PTHR13822:SF7">
    <property type="entry name" value="ATP SYNTHASE SUBUNIT DELTA, MITOCHONDRIAL"/>
    <property type="match status" value="1"/>
</dbReference>
<dbReference type="SUPFAM" id="SSF51344">
    <property type="entry name" value="Epsilon subunit of F1F0-ATP synthase N-terminal domain"/>
    <property type="match status" value="1"/>
</dbReference>
<dbReference type="InterPro" id="IPR036771">
    <property type="entry name" value="ATPsynth_dsu/esu_N"/>
</dbReference>
<sequence length="167" mass="17584">MASALMRVCTGNGAVCRSVLNTLQKRSFAEAAVKPSQMCFTFASPSEVFYEGSENVKQVDVPTGTGTIGILANHVPTLGVLKPGVLTVLEAEGTVNKYFVSSGSFSVNEDASVQITAEEAVPVDYLDRDLARSNLAKAQAELASATTDEAKMEAQISISCNEAMINA</sequence>
<keyword evidence="9" id="KW-0472">Membrane</keyword>
<feature type="domain" description="F1F0-ATP synthase delta subunit C-terminal" evidence="18">
    <location>
        <begin position="127"/>
        <end position="167"/>
    </location>
</feature>
<dbReference type="Proteomes" id="UP001642483">
    <property type="component" value="Unassembled WGS sequence"/>
</dbReference>
<evidence type="ECO:0000256" key="7">
    <source>
        <dbReference type="ARBA" id="ARBA00023065"/>
    </source>
</evidence>
<evidence type="ECO:0000256" key="2">
    <source>
        <dbReference type="ARBA" id="ARBA00005712"/>
    </source>
</evidence>
<dbReference type="Pfam" id="PF21335">
    <property type="entry name" value="ATPD_C_metazoa"/>
    <property type="match status" value="1"/>
</dbReference>
<dbReference type="PANTHER" id="PTHR13822">
    <property type="entry name" value="ATP SYNTHASE DELTA/EPSILON CHAIN"/>
    <property type="match status" value="1"/>
</dbReference>
<dbReference type="CDD" id="cd12152">
    <property type="entry name" value="F1-ATPase_delta"/>
    <property type="match status" value="1"/>
</dbReference>
<comment type="subunit">
    <text evidence="14">Component of the ATP synthase complex composed at least of ATP5F1A/subunit alpha, ATP5F1B/subunit beta, ATP5MC1/subunit c (homooctomer), MT-ATP6/subunit a, MT-ATP8/subunit 8, ATP5ME/subunit e, ATP5MF/subunit f, ATP5MG/subunit g, ATP5MK/subunit k, ATP5MJ/subunit j, ATP5F1C/subunit gamma, ATP5F1D/subunit delta, ATP5F1E/subunit epsilon, ATP5PF/subunit F6, ATP5PB/subunit b, ATP5PD/subunit d, ATP5PO/subunit OSCP. ATP synthase complex consists of a soluble F(1) head domain (subunits alpha(3) and beta(3)) - the catalytic core - and a membrane F(0) domain - the membrane proton channel (subunits c, a, 8, e, f, g, k and j). These two domains are linked by a central stalk (subunits gamma, delta, and epsilon) rotating inside the F1 region and a stationary peripheral stalk (subunits F6, b, d, and OSCP). Component of a complex composed at least by ATPIF1, ATP5F1A, ATP5F1B, ATP5F1C AND ATP5F1E.</text>
</comment>
<keyword evidence="7" id="KW-0406">Ion transport</keyword>
<evidence type="ECO:0000259" key="17">
    <source>
        <dbReference type="Pfam" id="PF02823"/>
    </source>
</evidence>
<organism evidence="19 20">
    <name type="scientific">Clavelina lepadiformis</name>
    <name type="common">Light-bulb sea squirt</name>
    <name type="synonym">Ascidia lepadiformis</name>
    <dbReference type="NCBI Taxonomy" id="159417"/>
    <lineage>
        <taxon>Eukaryota</taxon>
        <taxon>Metazoa</taxon>
        <taxon>Chordata</taxon>
        <taxon>Tunicata</taxon>
        <taxon>Ascidiacea</taxon>
        <taxon>Aplousobranchia</taxon>
        <taxon>Clavelinidae</taxon>
        <taxon>Clavelina</taxon>
    </lineage>
</organism>
<keyword evidence="4" id="KW-0375">Hydrogen ion transport</keyword>
<keyword evidence="16" id="KW-0175">Coiled coil</keyword>
<keyword evidence="3" id="KW-0813">Transport</keyword>
<dbReference type="Pfam" id="PF02823">
    <property type="entry name" value="ATP-synt_DE_N"/>
    <property type="match status" value="1"/>
</dbReference>
<evidence type="ECO:0000313" key="19">
    <source>
        <dbReference type="EMBL" id="CAK8676495.1"/>
    </source>
</evidence>
<evidence type="ECO:0000256" key="12">
    <source>
        <dbReference type="ARBA" id="ARBA00032372"/>
    </source>
</evidence>
<keyword evidence="6" id="KW-0809">Transit peptide</keyword>
<keyword evidence="20" id="KW-1185">Reference proteome</keyword>
<dbReference type="NCBIfam" id="TIGR01216">
    <property type="entry name" value="ATP_synt_epsi"/>
    <property type="match status" value="1"/>
</dbReference>
<evidence type="ECO:0000256" key="13">
    <source>
        <dbReference type="ARBA" id="ARBA00056834"/>
    </source>
</evidence>
<feature type="coiled-coil region" evidence="16">
    <location>
        <begin position="128"/>
        <end position="155"/>
    </location>
</feature>
<dbReference type="InterPro" id="IPR048937">
    <property type="entry name" value="ATPD_C_metazoa"/>
</dbReference>
<keyword evidence="5" id="KW-0999">Mitochondrion inner membrane</keyword>
<comment type="caution">
    <text evidence="19">The sequence shown here is derived from an EMBL/GenBank/DDBJ whole genome shotgun (WGS) entry which is preliminary data.</text>
</comment>
<reference evidence="19 20" key="1">
    <citation type="submission" date="2024-02" db="EMBL/GenBank/DDBJ databases">
        <authorList>
            <person name="Daric V."/>
            <person name="Darras S."/>
        </authorList>
    </citation>
    <scope>NUCLEOTIDE SEQUENCE [LARGE SCALE GENOMIC DNA]</scope>
</reference>
<comment type="similarity">
    <text evidence="2">Belongs to the ATPase epsilon chain family.</text>
</comment>
<evidence type="ECO:0000256" key="3">
    <source>
        <dbReference type="ARBA" id="ARBA00022448"/>
    </source>
</evidence>
<dbReference type="HAMAP" id="MF_00530">
    <property type="entry name" value="ATP_synth_epsil_bac"/>
    <property type="match status" value="1"/>
</dbReference>
<evidence type="ECO:0000256" key="10">
    <source>
        <dbReference type="ARBA" id="ARBA00023196"/>
    </source>
</evidence>
<accession>A0ABP0F9X2</accession>
<feature type="domain" description="ATP synthase F1 complex delta/epsilon subunit N-terminal" evidence="17">
    <location>
        <begin position="41"/>
        <end position="120"/>
    </location>
</feature>
<evidence type="ECO:0000256" key="14">
    <source>
        <dbReference type="ARBA" id="ARBA00062932"/>
    </source>
</evidence>
<proteinExistence type="inferred from homology"/>
<keyword evidence="11" id="KW-0066">ATP synthesis</keyword>
<dbReference type="SUPFAM" id="SSF46604">
    <property type="entry name" value="Epsilon subunit of F1F0-ATP synthase C-terminal domain"/>
    <property type="match status" value="1"/>
</dbReference>
<name>A0ABP0F9X2_CLALP</name>
<dbReference type="Gene3D" id="2.60.15.10">
    <property type="entry name" value="F0F1 ATP synthase delta/epsilon subunit, N-terminal"/>
    <property type="match status" value="1"/>
</dbReference>
<protein>
    <recommendedName>
        <fullName evidence="15">ATP synthase F(1) complex subunit delta, mitochondrial</fullName>
    </recommendedName>
    <alternativeName>
        <fullName evidence="12">ATP synthase F1 subunit delta</fullName>
    </alternativeName>
</protein>
<evidence type="ECO:0000256" key="4">
    <source>
        <dbReference type="ARBA" id="ARBA00022781"/>
    </source>
</evidence>
<evidence type="ECO:0000256" key="11">
    <source>
        <dbReference type="ARBA" id="ARBA00023310"/>
    </source>
</evidence>
<dbReference type="EMBL" id="CAWYQH010000035">
    <property type="protein sequence ID" value="CAK8676495.1"/>
    <property type="molecule type" value="Genomic_DNA"/>
</dbReference>
<gene>
    <name evidence="19" type="ORF">CVLEPA_LOCUS5961</name>
</gene>
<evidence type="ECO:0000256" key="1">
    <source>
        <dbReference type="ARBA" id="ARBA00004273"/>
    </source>
</evidence>
<dbReference type="Gene3D" id="1.20.5.440">
    <property type="entry name" value="ATP synthase delta/epsilon subunit, C-terminal domain"/>
    <property type="match status" value="1"/>
</dbReference>
<comment type="subcellular location">
    <subcellularLocation>
        <location evidence="1">Mitochondrion inner membrane</location>
    </subcellularLocation>
</comment>
<keyword evidence="10" id="KW-0139">CF(1)</keyword>
<evidence type="ECO:0000256" key="16">
    <source>
        <dbReference type="SAM" id="Coils"/>
    </source>
</evidence>
<keyword evidence="8" id="KW-0496">Mitochondrion</keyword>
<evidence type="ECO:0000256" key="5">
    <source>
        <dbReference type="ARBA" id="ARBA00022792"/>
    </source>
</evidence>
<evidence type="ECO:0000256" key="6">
    <source>
        <dbReference type="ARBA" id="ARBA00022946"/>
    </source>
</evidence>
<dbReference type="InterPro" id="IPR036794">
    <property type="entry name" value="ATP_F1_dsu/esu_C_sf"/>
</dbReference>